<dbReference type="InterPro" id="IPR018392">
    <property type="entry name" value="LysM"/>
</dbReference>
<sequence>MNKQLSGLLAALLLLASPLFALAQAAEVPELNDPVPATYTVVKGDTLWDISATFLKNPWMWPEIWHVNTQIANPHLIYPGDVIRLIYMDGKPRLTIESRGNVYKLSPQARVLSAGEAIETIPLDKINSFLSRSRIVDEADLKGAPWVLAGMDEHLVVGAGDSLYARGEFPEGKQVYGIYRRGETFVDPETREKLGVLARDIGTGSLVRVSGEVATLSISRTTEEIRAGDLLLREEQRAIDSTFYPSPPESDINGVILAVEGGVHQVGNMDVVVINRGGREGLAPGNVMAIYKKGGKIIDRVTQERVQLPDERAGLMMVFRVFDKVSLGLVLEAERGISVSDRVTNP</sequence>
<feature type="domain" description="LysM" evidence="2">
    <location>
        <begin position="37"/>
        <end position="85"/>
    </location>
</feature>
<dbReference type="Proteomes" id="UP000009080">
    <property type="component" value="Chromosome"/>
</dbReference>
<dbReference type="InterPro" id="IPR036779">
    <property type="entry name" value="LysM_dom_sf"/>
</dbReference>
<dbReference type="STRING" id="377629.TERTU_0038"/>
<dbReference type="PANTHER" id="PTHR34700:SF4">
    <property type="entry name" value="PHAGE-LIKE ELEMENT PBSX PROTEIN XKDP"/>
    <property type="match status" value="1"/>
</dbReference>
<dbReference type="PROSITE" id="PS51782">
    <property type="entry name" value="LYSM"/>
    <property type="match status" value="1"/>
</dbReference>
<dbReference type="EMBL" id="CP001614">
    <property type="protein sequence ID" value="ACR12053.1"/>
    <property type="molecule type" value="Genomic_DNA"/>
</dbReference>
<dbReference type="AlphaFoldDB" id="C5BKQ1"/>
<gene>
    <name evidence="3" type="ordered locus">TERTU_0038</name>
</gene>
<dbReference type="SUPFAM" id="SSF54106">
    <property type="entry name" value="LysM domain"/>
    <property type="match status" value="1"/>
</dbReference>
<dbReference type="SMART" id="SM00257">
    <property type="entry name" value="LysM"/>
    <property type="match status" value="1"/>
</dbReference>
<dbReference type="RefSeq" id="WP_015818165.1">
    <property type="nucleotide sequence ID" value="NC_012997.1"/>
</dbReference>
<dbReference type="HOGENOM" id="CLU_050533_1_1_6"/>
<dbReference type="Pfam" id="PF01476">
    <property type="entry name" value="LysM"/>
    <property type="match status" value="1"/>
</dbReference>
<dbReference type="Gene3D" id="3.10.350.10">
    <property type="entry name" value="LysM domain"/>
    <property type="match status" value="1"/>
</dbReference>
<keyword evidence="1" id="KW-0732">Signal</keyword>
<keyword evidence="4" id="KW-1185">Reference proteome</keyword>
<dbReference type="CDD" id="cd00118">
    <property type="entry name" value="LysM"/>
    <property type="match status" value="1"/>
</dbReference>
<evidence type="ECO:0000256" key="1">
    <source>
        <dbReference type="SAM" id="SignalP"/>
    </source>
</evidence>
<organism evidence="3 4">
    <name type="scientific">Teredinibacter turnerae (strain ATCC 39867 / T7901)</name>
    <dbReference type="NCBI Taxonomy" id="377629"/>
    <lineage>
        <taxon>Bacteria</taxon>
        <taxon>Pseudomonadati</taxon>
        <taxon>Pseudomonadota</taxon>
        <taxon>Gammaproteobacteria</taxon>
        <taxon>Cellvibrionales</taxon>
        <taxon>Cellvibrionaceae</taxon>
        <taxon>Teredinibacter</taxon>
    </lineage>
</organism>
<evidence type="ECO:0000313" key="4">
    <source>
        <dbReference type="Proteomes" id="UP000009080"/>
    </source>
</evidence>
<protein>
    <submittedName>
        <fullName evidence="3">Peptidoglycan-binding LysM</fullName>
    </submittedName>
</protein>
<dbReference type="OrthoDB" id="9765158at2"/>
<dbReference type="KEGG" id="ttu:TERTU_0038"/>
<dbReference type="InterPro" id="IPR052196">
    <property type="entry name" value="Bact_Kbp"/>
</dbReference>
<dbReference type="eggNOG" id="COG1652">
    <property type="taxonomic scope" value="Bacteria"/>
</dbReference>
<dbReference type="PANTHER" id="PTHR34700">
    <property type="entry name" value="POTASSIUM BINDING PROTEIN KBP"/>
    <property type="match status" value="1"/>
</dbReference>
<evidence type="ECO:0000313" key="3">
    <source>
        <dbReference type="EMBL" id="ACR12053.1"/>
    </source>
</evidence>
<proteinExistence type="predicted"/>
<feature type="chain" id="PRO_5002946404" evidence="1">
    <location>
        <begin position="24"/>
        <end position="346"/>
    </location>
</feature>
<evidence type="ECO:0000259" key="2">
    <source>
        <dbReference type="PROSITE" id="PS51782"/>
    </source>
</evidence>
<name>C5BKQ1_TERTT</name>
<accession>C5BKQ1</accession>
<feature type="signal peptide" evidence="1">
    <location>
        <begin position="1"/>
        <end position="23"/>
    </location>
</feature>
<reference evidence="3 4" key="1">
    <citation type="journal article" date="2009" name="PLoS ONE">
        <title>The complete genome of Teredinibacter turnerae T7901: an intracellular endosymbiont of marine wood-boring bivalves (shipworms).</title>
        <authorList>
            <person name="Yang J.C."/>
            <person name="Madupu R."/>
            <person name="Durkin A.S."/>
            <person name="Ekborg N.A."/>
            <person name="Pedamallu C.S."/>
            <person name="Hostetler J.B."/>
            <person name="Radune D."/>
            <person name="Toms B.S."/>
            <person name="Henrissat B."/>
            <person name="Coutinho P.M."/>
            <person name="Schwarz S."/>
            <person name="Field L."/>
            <person name="Trindade-Silva A.E."/>
            <person name="Soares C.A.G."/>
            <person name="Elshahawi S."/>
            <person name="Hanora A."/>
            <person name="Schmidt E.W."/>
            <person name="Haygood M.G."/>
            <person name="Posfai J."/>
            <person name="Benner J."/>
            <person name="Madinger C."/>
            <person name="Nove J."/>
            <person name="Anton B."/>
            <person name="Chaudhary K."/>
            <person name="Foster J."/>
            <person name="Holman A."/>
            <person name="Kumar S."/>
            <person name="Lessard P.A."/>
            <person name="Luyten Y.A."/>
            <person name="Slatko B."/>
            <person name="Wood N."/>
            <person name="Wu B."/>
            <person name="Teplitski M."/>
            <person name="Mougous J.D."/>
            <person name="Ward N."/>
            <person name="Eisen J.A."/>
            <person name="Badger J.H."/>
            <person name="Distel D.L."/>
        </authorList>
    </citation>
    <scope>NUCLEOTIDE SEQUENCE [LARGE SCALE GENOMIC DNA]</scope>
    <source>
        <strain evidence="4">ATCC 39867 / T7901</strain>
    </source>
</reference>